<evidence type="ECO:0000313" key="5">
    <source>
        <dbReference type="Proteomes" id="UP001059617"/>
    </source>
</evidence>
<gene>
    <name evidence="4" type="ORF">Dfulv_18350</name>
</gene>
<reference evidence="4" key="2">
    <citation type="submission" date="2022-09" db="EMBL/GenBank/DDBJ databases">
        <title>Biosynthetic gene clusters of Dactylosporangioum fulvum.</title>
        <authorList>
            <person name="Caradec T."/>
        </authorList>
    </citation>
    <scope>NUCLEOTIDE SEQUENCE</scope>
    <source>
        <strain evidence="4">NRRL B-16292</strain>
    </source>
</reference>
<dbReference type="Proteomes" id="UP001059617">
    <property type="component" value="Chromosome"/>
</dbReference>
<dbReference type="InterPro" id="IPR002347">
    <property type="entry name" value="SDR_fam"/>
</dbReference>
<dbReference type="InterPro" id="IPR020904">
    <property type="entry name" value="Sc_DH/Rdtase_CS"/>
</dbReference>
<dbReference type="PRINTS" id="PR00081">
    <property type="entry name" value="GDHRDH"/>
</dbReference>
<dbReference type="InterPro" id="IPR057326">
    <property type="entry name" value="KR_dom"/>
</dbReference>
<dbReference type="PROSITE" id="PS00061">
    <property type="entry name" value="ADH_SHORT"/>
    <property type="match status" value="1"/>
</dbReference>
<feature type="domain" description="Ketoreductase" evidence="3">
    <location>
        <begin position="8"/>
        <end position="183"/>
    </location>
</feature>
<dbReference type="CDD" id="cd05233">
    <property type="entry name" value="SDR_c"/>
    <property type="match status" value="1"/>
</dbReference>
<name>A0ABY5W7N7_9ACTN</name>
<evidence type="ECO:0000256" key="1">
    <source>
        <dbReference type="ARBA" id="ARBA00006484"/>
    </source>
</evidence>
<dbReference type="SMART" id="SM00822">
    <property type="entry name" value="PKS_KR"/>
    <property type="match status" value="1"/>
</dbReference>
<dbReference type="SUPFAM" id="SSF51735">
    <property type="entry name" value="NAD(P)-binding Rossmann-fold domains"/>
    <property type="match status" value="1"/>
</dbReference>
<comment type="similarity">
    <text evidence="1">Belongs to the short-chain dehydrogenases/reductases (SDR) family.</text>
</comment>
<evidence type="ECO:0000259" key="3">
    <source>
        <dbReference type="SMART" id="SM00822"/>
    </source>
</evidence>
<proteinExistence type="inferred from homology"/>
<organism evidence="4 5">
    <name type="scientific">Dactylosporangium fulvum</name>
    <dbReference type="NCBI Taxonomy" id="53359"/>
    <lineage>
        <taxon>Bacteria</taxon>
        <taxon>Bacillati</taxon>
        <taxon>Actinomycetota</taxon>
        <taxon>Actinomycetes</taxon>
        <taxon>Micromonosporales</taxon>
        <taxon>Micromonosporaceae</taxon>
        <taxon>Dactylosporangium</taxon>
    </lineage>
</organism>
<evidence type="ECO:0000256" key="2">
    <source>
        <dbReference type="ARBA" id="ARBA00023002"/>
    </source>
</evidence>
<dbReference type="Pfam" id="PF13561">
    <property type="entry name" value="adh_short_C2"/>
    <property type="match status" value="1"/>
</dbReference>
<evidence type="ECO:0000313" key="4">
    <source>
        <dbReference type="EMBL" id="UWP86093.1"/>
    </source>
</evidence>
<dbReference type="PANTHER" id="PTHR42760:SF133">
    <property type="entry name" value="3-OXOACYL-[ACYL-CARRIER-PROTEIN] REDUCTASE"/>
    <property type="match status" value="1"/>
</dbReference>
<sequence>MEQGLTGKRVLVTGAGRGIGLTVASAFAAAGARVVTCQRGRPPAALADTGVVCVRADVTRREEVNELAEACKRELGGLDVLVNNVGVDGSAPLDELDDPEWRRLFDHNVTSAFLVTQALLGQLADGASIVNIGAAAALRGRPNAVHYSASKAALVGFTRALSRELGSRGIRVNLVSPGPVLDDEHAPPPPVVQHLVRMTALGRLARAEDIAGPVLFLAGDASRYVTGANLTIDGGI</sequence>
<keyword evidence="5" id="KW-1185">Reference proteome</keyword>
<dbReference type="EMBL" id="CP073720">
    <property type="protein sequence ID" value="UWP86093.1"/>
    <property type="molecule type" value="Genomic_DNA"/>
</dbReference>
<reference evidence="4" key="1">
    <citation type="submission" date="2021-04" db="EMBL/GenBank/DDBJ databases">
        <authorList>
            <person name="Hartkoorn R.C."/>
            <person name="Beaudoing E."/>
            <person name="Hot D."/>
        </authorList>
    </citation>
    <scope>NUCLEOTIDE SEQUENCE</scope>
    <source>
        <strain evidence="4">NRRL B-16292</strain>
    </source>
</reference>
<dbReference type="PANTHER" id="PTHR42760">
    <property type="entry name" value="SHORT-CHAIN DEHYDROGENASES/REDUCTASES FAMILY MEMBER"/>
    <property type="match status" value="1"/>
</dbReference>
<dbReference type="InterPro" id="IPR036291">
    <property type="entry name" value="NAD(P)-bd_dom_sf"/>
</dbReference>
<dbReference type="PRINTS" id="PR00080">
    <property type="entry name" value="SDRFAMILY"/>
</dbReference>
<keyword evidence="2" id="KW-0560">Oxidoreductase</keyword>
<dbReference type="Gene3D" id="3.40.50.720">
    <property type="entry name" value="NAD(P)-binding Rossmann-like Domain"/>
    <property type="match status" value="1"/>
</dbReference>
<protein>
    <submittedName>
        <fullName evidence="4">SDR family oxidoreductase</fullName>
    </submittedName>
</protein>
<dbReference type="RefSeq" id="WP_259865007.1">
    <property type="nucleotide sequence ID" value="NZ_BAAAST010000133.1"/>
</dbReference>
<accession>A0ABY5W7N7</accession>